<reference evidence="3 4" key="1">
    <citation type="submission" date="2016-11" db="EMBL/GenBank/DDBJ databases">
        <authorList>
            <person name="Jaros S."/>
            <person name="Januszkiewicz K."/>
            <person name="Wedrychowicz H."/>
        </authorList>
    </citation>
    <scope>NUCLEOTIDE SEQUENCE [LARGE SCALE GENOMIC DNA]</scope>
    <source>
        <strain evidence="3 4">DSM 18772</strain>
    </source>
</reference>
<keyword evidence="4" id="KW-1185">Reference proteome</keyword>
<dbReference type="Proteomes" id="UP000184510">
    <property type="component" value="Unassembled WGS sequence"/>
</dbReference>
<dbReference type="NCBIfam" id="TIGR02595">
    <property type="entry name" value="PEP_CTERM"/>
    <property type="match status" value="1"/>
</dbReference>
<name>A0A1M6PN27_9BACT</name>
<feature type="compositionally biased region" description="Low complexity" evidence="1">
    <location>
        <begin position="62"/>
        <end position="79"/>
    </location>
</feature>
<dbReference type="InterPro" id="IPR013424">
    <property type="entry name" value="Ice-binding_C"/>
</dbReference>
<proteinExistence type="predicted"/>
<dbReference type="AlphaFoldDB" id="A0A1M6PN27"/>
<feature type="region of interest" description="Disordered" evidence="1">
    <location>
        <begin position="62"/>
        <end position="93"/>
    </location>
</feature>
<evidence type="ECO:0000313" key="3">
    <source>
        <dbReference type="EMBL" id="SHK09323.1"/>
    </source>
</evidence>
<evidence type="ECO:0000313" key="4">
    <source>
        <dbReference type="Proteomes" id="UP000184510"/>
    </source>
</evidence>
<accession>A0A1M6PN27</accession>
<dbReference type="InParanoid" id="A0A1M6PN27"/>
<evidence type="ECO:0000256" key="1">
    <source>
        <dbReference type="SAM" id="MobiDB-lite"/>
    </source>
</evidence>
<sequence length="276" mass="29666">MGGEAYHVMGRYHSVSIGKPLNNSITQLMKNTLMFGAVSVLIFTHASAATITLDTLTDSITAGSTDTTGGSTAPTAPGDSWYTGDYEGSVRTRSDGNQVELRTQWYFRFDTSALAGVDAADIVSVTMYIPQVGRLNNRTDNIALKLYDVGSNWDDEGSAYPLWNQGRPSSEIAHGTGDELGVIDNHYNVFGNTTDTSNPDVEGIFEYSSAPLQAYVESWQNGDDNDGFLLTAPNVGLTGLAFATPTLVIETAAVPEPSSVFLSLSGLGFLLLRRRR</sequence>
<gene>
    <name evidence="3" type="ORF">SAMN02745181_3241</name>
</gene>
<feature type="domain" description="Ice-binding protein C-terminal" evidence="2">
    <location>
        <begin position="253"/>
        <end position="276"/>
    </location>
</feature>
<dbReference type="Pfam" id="PF07589">
    <property type="entry name" value="PEP-CTERM"/>
    <property type="match status" value="1"/>
</dbReference>
<protein>
    <submittedName>
        <fullName evidence="3">PEP-CTERM protein-sorting domain-containing protein</fullName>
    </submittedName>
</protein>
<organism evidence="3 4">
    <name type="scientific">Rubritalea squalenifaciens DSM 18772</name>
    <dbReference type="NCBI Taxonomy" id="1123071"/>
    <lineage>
        <taxon>Bacteria</taxon>
        <taxon>Pseudomonadati</taxon>
        <taxon>Verrucomicrobiota</taxon>
        <taxon>Verrucomicrobiia</taxon>
        <taxon>Verrucomicrobiales</taxon>
        <taxon>Rubritaleaceae</taxon>
        <taxon>Rubritalea</taxon>
    </lineage>
</organism>
<dbReference type="STRING" id="1123071.SAMN02745181_3241"/>
<dbReference type="EMBL" id="FQYR01000005">
    <property type="protein sequence ID" value="SHK09323.1"/>
    <property type="molecule type" value="Genomic_DNA"/>
</dbReference>
<evidence type="ECO:0000259" key="2">
    <source>
        <dbReference type="Pfam" id="PF07589"/>
    </source>
</evidence>